<keyword evidence="2" id="KW-1185">Reference proteome</keyword>
<protein>
    <submittedName>
        <fullName evidence="1">Uncharacterized protein</fullName>
    </submittedName>
</protein>
<comment type="caution">
    <text evidence="1">The sequence shown here is derived from an EMBL/GenBank/DDBJ whole genome shotgun (WGS) entry which is preliminary data.</text>
</comment>
<evidence type="ECO:0000313" key="1">
    <source>
        <dbReference type="EMBL" id="KAI8422036.1"/>
    </source>
</evidence>
<evidence type="ECO:0000313" key="2">
    <source>
        <dbReference type="Proteomes" id="UP001064048"/>
    </source>
</evidence>
<name>A0ACC0JD48_CHOFU</name>
<gene>
    <name evidence="1" type="ORF">MSG28_009935</name>
</gene>
<reference evidence="1 2" key="1">
    <citation type="journal article" date="2022" name="Genome Biol. Evol.">
        <title>The Spruce Budworm Genome: Reconstructing the Evolutionary History of Antifreeze Proteins.</title>
        <authorList>
            <person name="Beliveau C."/>
            <person name="Gagne P."/>
            <person name="Picq S."/>
            <person name="Vernygora O."/>
            <person name="Keeling C.I."/>
            <person name="Pinkney K."/>
            <person name="Doucet D."/>
            <person name="Wen F."/>
            <person name="Johnston J.S."/>
            <person name="Maaroufi H."/>
            <person name="Boyle B."/>
            <person name="Laroche J."/>
            <person name="Dewar K."/>
            <person name="Juretic N."/>
            <person name="Blackburn G."/>
            <person name="Nisole A."/>
            <person name="Brunet B."/>
            <person name="Brandao M."/>
            <person name="Lumley L."/>
            <person name="Duan J."/>
            <person name="Quan G."/>
            <person name="Lucarotti C.J."/>
            <person name="Roe A.D."/>
            <person name="Sperling F.A.H."/>
            <person name="Levesque R.C."/>
            <person name="Cusson M."/>
        </authorList>
    </citation>
    <scope>NUCLEOTIDE SEQUENCE [LARGE SCALE GENOMIC DNA]</scope>
    <source>
        <strain evidence="1">Glfc:IPQL:Cfum</strain>
    </source>
</reference>
<organism evidence="1 2">
    <name type="scientific">Choristoneura fumiferana</name>
    <name type="common">Spruce budworm moth</name>
    <name type="synonym">Archips fumiferana</name>
    <dbReference type="NCBI Taxonomy" id="7141"/>
    <lineage>
        <taxon>Eukaryota</taxon>
        <taxon>Metazoa</taxon>
        <taxon>Ecdysozoa</taxon>
        <taxon>Arthropoda</taxon>
        <taxon>Hexapoda</taxon>
        <taxon>Insecta</taxon>
        <taxon>Pterygota</taxon>
        <taxon>Neoptera</taxon>
        <taxon>Endopterygota</taxon>
        <taxon>Lepidoptera</taxon>
        <taxon>Glossata</taxon>
        <taxon>Ditrysia</taxon>
        <taxon>Tortricoidea</taxon>
        <taxon>Tortricidae</taxon>
        <taxon>Tortricinae</taxon>
        <taxon>Choristoneura</taxon>
    </lineage>
</organism>
<sequence length="150" mass="16785">MLVYRDSSSADQHLGKVVHARRVISRRHSLQNGDGTSPQPTERRGSLLAHDGIEIVYERRLVCQLFDKTNVFFQMRGPRMRVRQQHGVEPAWLAAAQAAGARERRCARRAPLDPAEPCGPASAFGDDLLPCDQWLYASANTIVTEVTLYT</sequence>
<dbReference type="Proteomes" id="UP001064048">
    <property type="component" value="Chromosome 16"/>
</dbReference>
<proteinExistence type="predicted"/>
<accession>A0ACC0JD48</accession>
<dbReference type="EMBL" id="CM046116">
    <property type="protein sequence ID" value="KAI8422036.1"/>
    <property type="molecule type" value="Genomic_DNA"/>
</dbReference>